<dbReference type="RefSeq" id="WP_346042239.1">
    <property type="nucleotide sequence ID" value="NZ_BAAACP010000002.1"/>
</dbReference>
<keyword evidence="3" id="KW-1185">Reference proteome</keyword>
<gene>
    <name evidence="2" type="ORF">GCM10008917_06100</name>
</gene>
<reference evidence="2 3" key="1">
    <citation type="journal article" date="2019" name="Int. J. Syst. Evol. Microbiol.">
        <title>The Global Catalogue of Microorganisms (GCM) 10K type strain sequencing project: providing services to taxonomists for standard genome sequencing and annotation.</title>
        <authorList>
            <consortium name="The Broad Institute Genomics Platform"/>
            <consortium name="The Broad Institute Genome Sequencing Center for Infectious Disease"/>
            <person name="Wu L."/>
            <person name="Ma J."/>
        </authorList>
    </citation>
    <scope>NUCLEOTIDE SEQUENCE [LARGE SCALE GENOMIC DNA]</scope>
    <source>
        <strain evidence="2 3">JCM 6486</strain>
    </source>
</reference>
<dbReference type="InterPro" id="IPR011051">
    <property type="entry name" value="RmlC_Cupin_sf"/>
</dbReference>
<dbReference type="InterPro" id="IPR013096">
    <property type="entry name" value="Cupin_2"/>
</dbReference>
<dbReference type="PANTHER" id="PTHR43346:SF1">
    <property type="entry name" value="QUERCETIN 2,3-DIOXYGENASE-RELATED"/>
    <property type="match status" value="1"/>
</dbReference>
<comment type="caution">
    <text evidence="2">The sequence shown here is derived from an EMBL/GenBank/DDBJ whole genome shotgun (WGS) entry which is preliminary data.</text>
</comment>
<accession>A0ABN1LZA8</accession>
<dbReference type="InterPro" id="IPR052538">
    <property type="entry name" value="Flavonoid_dioxygenase-like"/>
</dbReference>
<dbReference type="SUPFAM" id="SSF51182">
    <property type="entry name" value="RmlC-like cupins"/>
    <property type="match status" value="1"/>
</dbReference>
<dbReference type="PANTHER" id="PTHR43346">
    <property type="entry name" value="LIGAND BINDING DOMAIN PROTEIN, PUTATIVE (AFU_ORTHOLOGUE AFUA_6G14370)-RELATED"/>
    <property type="match status" value="1"/>
</dbReference>
<feature type="domain" description="Cupin type-2" evidence="1">
    <location>
        <begin position="40"/>
        <end position="96"/>
    </location>
</feature>
<proteinExistence type="predicted"/>
<dbReference type="EMBL" id="BAAACP010000002">
    <property type="protein sequence ID" value="GAA0862098.1"/>
    <property type="molecule type" value="Genomic_DNA"/>
</dbReference>
<dbReference type="Gene3D" id="2.60.120.10">
    <property type="entry name" value="Jelly Rolls"/>
    <property type="match status" value="1"/>
</dbReference>
<name>A0ABN1LZA8_9FIRM</name>
<protein>
    <submittedName>
        <fullName evidence="2">Cupin domain-containing protein</fullName>
    </submittedName>
</protein>
<evidence type="ECO:0000313" key="3">
    <source>
        <dbReference type="Proteomes" id="UP001400965"/>
    </source>
</evidence>
<dbReference type="Proteomes" id="UP001400965">
    <property type="component" value="Unassembled WGS sequence"/>
</dbReference>
<dbReference type="Pfam" id="PF07883">
    <property type="entry name" value="Cupin_2"/>
    <property type="match status" value="1"/>
</dbReference>
<evidence type="ECO:0000313" key="2">
    <source>
        <dbReference type="EMBL" id="GAA0862098.1"/>
    </source>
</evidence>
<sequence length="114" mass="12884">MENKKHFLDGSLEEYNDKVVPKIPVFEGEDITSEVYFFKPFQVLKAHRHPHGEQIFFFFKGSGKMSVEDDVTDVTVGNSVFVKAGQWHEITNGDSEMIAVQVTKVGAGAEYKEN</sequence>
<evidence type="ECO:0000259" key="1">
    <source>
        <dbReference type="Pfam" id="PF07883"/>
    </source>
</evidence>
<dbReference type="InterPro" id="IPR014710">
    <property type="entry name" value="RmlC-like_jellyroll"/>
</dbReference>
<organism evidence="2 3">
    <name type="scientific">Paraclostridium tenue</name>
    <dbReference type="NCBI Taxonomy" id="1737"/>
    <lineage>
        <taxon>Bacteria</taxon>
        <taxon>Bacillati</taxon>
        <taxon>Bacillota</taxon>
        <taxon>Clostridia</taxon>
        <taxon>Peptostreptococcales</taxon>
        <taxon>Peptostreptococcaceae</taxon>
        <taxon>Paraclostridium</taxon>
    </lineage>
</organism>